<name>A0A1F4XWN4_9BACT</name>
<proteinExistence type="predicted"/>
<comment type="caution">
    <text evidence="2">The sequence shown here is derived from an EMBL/GenBank/DDBJ whole genome shotgun (WGS) entry which is preliminary data.</text>
</comment>
<evidence type="ECO:0000313" key="3">
    <source>
        <dbReference type="Proteomes" id="UP000178585"/>
    </source>
</evidence>
<feature type="transmembrane region" description="Helical" evidence="1">
    <location>
        <begin position="18"/>
        <end position="47"/>
    </location>
</feature>
<dbReference type="Proteomes" id="UP000178585">
    <property type="component" value="Unassembled WGS sequence"/>
</dbReference>
<keyword evidence="1" id="KW-1133">Transmembrane helix</keyword>
<feature type="transmembrane region" description="Helical" evidence="1">
    <location>
        <begin position="59"/>
        <end position="80"/>
    </location>
</feature>
<keyword evidence="1" id="KW-0472">Membrane</keyword>
<dbReference type="AlphaFoldDB" id="A0A1F4XWN4"/>
<keyword evidence="1" id="KW-0812">Transmembrane</keyword>
<evidence type="ECO:0000256" key="1">
    <source>
        <dbReference type="SAM" id="Phobius"/>
    </source>
</evidence>
<dbReference type="STRING" id="1797245.A2949_01895"/>
<organism evidence="2 3">
    <name type="scientific">Candidatus Adlerbacteria bacterium RIFCSPLOWO2_01_FULL_54_21b</name>
    <dbReference type="NCBI Taxonomy" id="1797245"/>
    <lineage>
        <taxon>Bacteria</taxon>
        <taxon>Candidatus Adleribacteriota</taxon>
    </lineage>
</organism>
<accession>A0A1F4XWN4</accession>
<protein>
    <submittedName>
        <fullName evidence="2">Uncharacterized protein</fullName>
    </submittedName>
</protein>
<gene>
    <name evidence="2" type="ORF">A2949_01895</name>
</gene>
<evidence type="ECO:0000313" key="2">
    <source>
        <dbReference type="EMBL" id="OGC86044.1"/>
    </source>
</evidence>
<sequence length="115" mass="12892">MEQLIIDLTAHPLRYIEYFLATLGAVGALLFIAGAVGGIPFFFNYSADQQHMNHARTRAVWGIYLCMLALGLWEIVRVIIGRAPPSYLFLACVLLAPLWLPWLYSLITGKSSNEH</sequence>
<reference evidence="2 3" key="1">
    <citation type="journal article" date="2016" name="Nat. Commun.">
        <title>Thousands of microbial genomes shed light on interconnected biogeochemical processes in an aquifer system.</title>
        <authorList>
            <person name="Anantharaman K."/>
            <person name="Brown C.T."/>
            <person name="Hug L.A."/>
            <person name="Sharon I."/>
            <person name="Castelle C.J."/>
            <person name="Probst A.J."/>
            <person name="Thomas B.C."/>
            <person name="Singh A."/>
            <person name="Wilkins M.J."/>
            <person name="Karaoz U."/>
            <person name="Brodie E.L."/>
            <person name="Williams K.H."/>
            <person name="Hubbard S.S."/>
            <person name="Banfield J.F."/>
        </authorList>
    </citation>
    <scope>NUCLEOTIDE SEQUENCE [LARGE SCALE GENOMIC DNA]</scope>
</reference>
<dbReference type="EMBL" id="MEWZ01000033">
    <property type="protein sequence ID" value="OGC86044.1"/>
    <property type="molecule type" value="Genomic_DNA"/>
</dbReference>
<feature type="transmembrane region" description="Helical" evidence="1">
    <location>
        <begin position="86"/>
        <end position="107"/>
    </location>
</feature>